<dbReference type="Gene3D" id="2.30.30.1210">
    <property type="entry name" value="Domain of unknown function DUF1541"/>
    <property type="match status" value="1"/>
</dbReference>
<dbReference type="Proteomes" id="UP001275436">
    <property type="component" value="Unassembled WGS sequence"/>
</dbReference>
<evidence type="ECO:0000313" key="5">
    <source>
        <dbReference type="Proteomes" id="UP001275436"/>
    </source>
</evidence>
<comment type="caution">
    <text evidence="4">The sequence shown here is derived from an EMBL/GenBank/DDBJ whole genome shotgun (WGS) entry which is preliminary data.</text>
</comment>
<protein>
    <recommendedName>
        <fullName evidence="3">DUF1541 domain-containing protein</fullName>
    </recommendedName>
</protein>
<dbReference type="EMBL" id="BSKO01000001">
    <property type="protein sequence ID" value="GLO65087.1"/>
    <property type="molecule type" value="Genomic_DNA"/>
</dbReference>
<evidence type="ECO:0000313" key="4">
    <source>
        <dbReference type="EMBL" id="GLO65087.1"/>
    </source>
</evidence>
<proteinExistence type="predicted"/>
<dbReference type="RefSeq" id="WP_272032130.1">
    <property type="nucleotide sequence ID" value="NZ_BSKO01000001.1"/>
</dbReference>
<feature type="compositionally biased region" description="Low complexity" evidence="1">
    <location>
        <begin position="58"/>
        <end position="77"/>
    </location>
</feature>
<sequence>MKNKKLLIGSVLIISAILLAACGGGSEDTSQNQDEETTQEDNQENTNTDSDSDENMESESGSHGNMDHSGMSHSSSGEVPDDLQEAENPTYEVESQAIIESDHMEGMQGAEATIDGAYNTTVYTVSYTPTNGGDPVENHKWVIHEELENPGEAPLEAGTEVTINASHMEGMDGATAEIDSAEETTVYMVSFTPTNSGEEVSNHKWVTEGELSPVE</sequence>
<feature type="signal peptide" evidence="2">
    <location>
        <begin position="1"/>
        <end position="20"/>
    </location>
</feature>
<dbReference type="Pfam" id="PF07563">
    <property type="entry name" value="DUF1541"/>
    <property type="match status" value="2"/>
</dbReference>
<reference evidence="4 5" key="1">
    <citation type="submission" date="2023-02" db="EMBL/GenBank/DDBJ databases">
        <title>Oceanobacillus kimchii IFOP_LL358 isolated form Alexandrium catenella lab strain.</title>
        <authorList>
            <person name="Gajardo G."/>
            <person name="Ueki S."/>
            <person name="Maruyama F."/>
        </authorList>
    </citation>
    <scope>NUCLEOTIDE SEQUENCE [LARGE SCALE GENOMIC DNA]</scope>
    <source>
        <strain evidence="4 5">IFOP_LL358</strain>
    </source>
</reference>
<name>A0ABQ5TG16_9BACI</name>
<feature type="region of interest" description="Disordered" evidence="1">
    <location>
        <begin position="23"/>
        <end position="91"/>
    </location>
</feature>
<evidence type="ECO:0000259" key="3">
    <source>
        <dbReference type="Pfam" id="PF07563"/>
    </source>
</evidence>
<dbReference type="InterPro" id="IPR011438">
    <property type="entry name" value="DUF1541"/>
</dbReference>
<evidence type="ECO:0000256" key="1">
    <source>
        <dbReference type="SAM" id="MobiDB-lite"/>
    </source>
</evidence>
<feature type="domain" description="DUF1541" evidence="3">
    <location>
        <begin position="158"/>
        <end position="208"/>
    </location>
</feature>
<dbReference type="PROSITE" id="PS51257">
    <property type="entry name" value="PROKAR_LIPOPROTEIN"/>
    <property type="match status" value="1"/>
</dbReference>
<feature type="chain" id="PRO_5045867167" description="DUF1541 domain-containing protein" evidence="2">
    <location>
        <begin position="21"/>
        <end position="215"/>
    </location>
</feature>
<feature type="compositionally biased region" description="Acidic residues" evidence="1">
    <location>
        <begin position="33"/>
        <end position="43"/>
    </location>
</feature>
<feature type="region of interest" description="Disordered" evidence="1">
    <location>
        <begin position="194"/>
        <end position="215"/>
    </location>
</feature>
<evidence type="ECO:0000256" key="2">
    <source>
        <dbReference type="SAM" id="SignalP"/>
    </source>
</evidence>
<accession>A0ABQ5TG16</accession>
<feature type="domain" description="DUF1541" evidence="3">
    <location>
        <begin position="95"/>
        <end position="144"/>
    </location>
</feature>
<organism evidence="4 5">
    <name type="scientific">Oceanobacillus kimchii</name>
    <dbReference type="NCBI Taxonomy" id="746691"/>
    <lineage>
        <taxon>Bacteria</taxon>
        <taxon>Bacillati</taxon>
        <taxon>Bacillota</taxon>
        <taxon>Bacilli</taxon>
        <taxon>Bacillales</taxon>
        <taxon>Bacillaceae</taxon>
        <taxon>Oceanobacillus</taxon>
    </lineage>
</organism>
<keyword evidence="2" id="KW-0732">Signal</keyword>
<keyword evidence="5" id="KW-1185">Reference proteome</keyword>
<gene>
    <name evidence="4" type="primary">ydhK_2</name>
    <name evidence="4" type="ORF">MACH08_08710</name>
</gene>